<feature type="compositionally biased region" description="Low complexity" evidence="1">
    <location>
        <begin position="320"/>
        <end position="335"/>
    </location>
</feature>
<reference evidence="2 3" key="1">
    <citation type="submission" date="2019-03" db="EMBL/GenBank/DDBJ databases">
        <title>First draft genome of Liparis tanakae, snailfish: a comprehensive survey of snailfish specific genes.</title>
        <authorList>
            <person name="Kim W."/>
            <person name="Song I."/>
            <person name="Jeong J.-H."/>
            <person name="Kim D."/>
            <person name="Kim S."/>
            <person name="Ryu S."/>
            <person name="Song J.Y."/>
            <person name="Lee S.K."/>
        </authorList>
    </citation>
    <scope>NUCLEOTIDE SEQUENCE [LARGE SCALE GENOMIC DNA]</scope>
    <source>
        <tissue evidence="2">Muscle</tissue>
    </source>
</reference>
<feature type="region of interest" description="Disordered" evidence="1">
    <location>
        <begin position="293"/>
        <end position="341"/>
    </location>
</feature>
<name>A0A4Z2HMX1_9TELE</name>
<proteinExistence type="predicted"/>
<sequence length="341" mass="36443">MGPTTRVIRVRGLRIYLAGSLSSARGLVDLDVLYLDGVLAVAMRVMQLAHVDCRVLGIHLHHLQLNVLRLGQVASCLRHWDVLDPLVVSLRRACGQQTGAVAMVPVSCVCVLNMGSGSPGAAGRNFRMLGGSSAPGWFFRIIPLRLNPIMHTLHLNMKLSKSVVGTFSLRVLERWIRSAFLASLSGLCMRCMCSRSLSFLFMPQEMVLQGRVTREALAANVAGESVGVPAVDPQVLLQLVFVPEGLSTVGAFKRTETLPNEKVLQRRVLEVDKREGGTTSGISQQCLPTRLRSDMGGTGKYVSEGGVQDSETGSSAGGISCPSASDPGAASDSISTTVSPF</sequence>
<comment type="caution">
    <text evidence="2">The sequence shown here is derived from an EMBL/GenBank/DDBJ whole genome shotgun (WGS) entry which is preliminary data.</text>
</comment>
<dbReference type="OrthoDB" id="10635581at2759"/>
<dbReference type="EMBL" id="SRLO01000216">
    <property type="protein sequence ID" value="TNN66635.1"/>
    <property type="molecule type" value="Genomic_DNA"/>
</dbReference>
<organism evidence="2 3">
    <name type="scientific">Liparis tanakae</name>
    <name type="common">Tanaka's snailfish</name>
    <dbReference type="NCBI Taxonomy" id="230148"/>
    <lineage>
        <taxon>Eukaryota</taxon>
        <taxon>Metazoa</taxon>
        <taxon>Chordata</taxon>
        <taxon>Craniata</taxon>
        <taxon>Vertebrata</taxon>
        <taxon>Euteleostomi</taxon>
        <taxon>Actinopterygii</taxon>
        <taxon>Neopterygii</taxon>
        <taxon>Teleostei</taxon>
        <taxon>Neoteleostei</taxon>
        <taxon>Acanthomorphata</taxon>
        <taxon>Eupercaria</taxon>
        <taxon>Perciformes</taxon>
        <taxon>Cottioidei</taxon>
        <taxon>Cottales</taxon>
        <taxon>Liparidae</taxon>
        <taxon>Liparis</taxon>
    </lineage>
</organism>
<protein>
    <submittedName>
        <fullName evidence="2">Uncharacterized protein</fullName>
    </submittedName>
</protein>
<gene>
    <name evidence="2" type="ORF">EYF80_023169</name>
</gene>
<evidence type="ECO:0000313" key="2">
    <source>
        <dbReference type="EMBL" id="TNN66635.1"/>
    </source>
</evidence>
<keyword evidence="3" id="KW-1185">Reference proteome</keyword>
<evidence type="ECO:0000256" key="1">
    <source>
        <dbReference type="SAM" id="MobiDB-lite"/>
    </source>
</evidence>
<evidence type="ECO:0000313" key="3">
    <source>
        <dbReference type="Proteomes" id="UP000314294"/>
    </source>
</evidence>
<dbReference type="Proteomes" id="UP000314294">
    <property type="component" value="Unassembled WGS sequence"/>
</dbReference>
<accession>A0A4Z2HMX1</accession>
<dbReference type="AlphaFoldDB" id="A0A4Z2HMX1"/>